<reference evidence="2" key="2">
    <citation type="submission" date="2022-06" db="UniProtKB">
        <authorList>
            <consortium name="EnsemblMetazoa"/>
        </authorList>
    </citation>
    <scope>IDENTIFICATION</scope>
    <source>
        <strain evidence="2">DF5081</strain>
    </source>
</reference>
<proteinExistence type="predicted"/>
<organism evidence="2 3">
    <name type="scientific">Caenorhabditis japonica</name>
    <dbReference type="NCBI Taxonomy" id="281687"/>
    <lineage>
        <taxon>Eukaryota</taxon>
        <taxon>Metazoa</taxon>
        <taxon>Ecdysozoa</taxon>
        <taxon>Nematoda</taxon>
        <taxon>Chromadorea</taxon>
        <taxon>Rhabditida</taxon>
        <taxon>Rhabditina</taxon>
        <taxon>Rhabditomorpha</taxon>
        <taxon>Rhabditoidea</taxon>
        <taxon>Rhabditidae</taxon>
        <taxon>Peloderinae</taxon>
        <taxon>Caenorhabditis</taxon>
    </lineage>
</organism>
<reference evidence="3" key="1">
    <citation type="submission" date="2010-08" db="EMBL/GenBank/DDBJ databases">
        <authorList>
            <consortium name="Caenorhabditis japonica Sequencing Consortium"/>
            <person name="Wilson R.K."/>
        </authorList>
    </citation>
    <scope>NUCLEOTIDE SEQUENCE [LARGE SCALE GENOMIC DNA]</scope>
    <source>
        <strain evidence="3">DF5081</strain>
    </source>
</reference>
<evidence type="ECO:0000313" key="2">
    <source>
        <dbReference type="EnsemblMetazoa" id="CJA19996.1"/>
    </source>
</evidence>
<dbReference type="AlphaFoldDB" id="A0A8R1E328"/>
<feature type="region of interest" description="Disordered" evidence="1">
    <location>
        <begin position="1"/>
        <end position="55"/>
    </location>
</feature>
<dbReference type="Proteomes" id="UP000005237">
    <property type="component" value="Unassembled WGS sequence"/>
</dbReference>
<sequence>MSVFAWSRTNKFPDHASTADTYNEDDLPVYGPMPKEPDEKLHPWKYERKDSGVRK</sequence>
<evidence type="ECO:0000256" key="1">
    <source>
        <dbReference type="SAM" id="MobiDB-lite"/>
    </source>
</evidence>
<protein>
    <submittedName>
        <fullName evidence="2">Uncharacterized protein</fullName>
    </submittedName>
</protein>
<keyword evidence="3" id="KW-1185">Reference proteome</keyword>
<feature type="compositionally biased region" description="Basic and acidic residues" evidence="1">
    <location>
        <begin position="35"/>
        <end position="55"/>
    </location>
</feature>
<dbReference type="EnsemblMetazoa" id="CJA19996.1">
    <property type="protein sequence ID" value="CJA19996.1"/>
    <property type="gene ID" value="WBGene00175567"/>
</dbReference>
<accession>A0A8R1E328</accession>
<name>A0A8R1E328_CAEJA</name>
<evidence type="ECO:0000313" key="3">
    <source>
        <dbReference type="Proteomes" id="UP000005237"/>
    </source>
</evidence>